<dbReference type="GO" id="GO:0047448">
    <property type="term" value="F:5-dehydro-4-deoxyglucarate dehydratase activity"/>
    <property type="evidence" value="ECO:0007669"/>
    <property type="project" value="UniProtKB-UniRule"/>
</dbReference>
<dbReference type="InterPro" id="IPR017655">
    <property type="entry name" value="Dehydro-deoxyglucarate_dehyd"/>
</dbReference>
<evidence type="ECO:0000256" key="8">
    <source>
        <dbReference type="PIRSR" id="PIRSR001365-2"/>
    </source>
</evidence>
<dbReference type="NCBIfam" id="NF002958">
    <property type="entry name" value="PRK03620.1"/>
    <property type="match status" value="1"/>
</dbReference>
<name>C6XNZ8_HIRBI</name>
<dbReference type="OrthoDB" id="8995637at2"/>
<evidence type="ECO:0000256" key="1">
    <source>
        <dbReference type="ARBA" id="ARBA00001446"/>
    </source>
</evidence>
<feature type="binding site" evidence="8">
    <location>
        <position position="57"/>
    </location>
    <ligand>
        <name>pyruvate</name>
        <dbReference type="ChEBI" id="CHEBI:15361"/>
    </ligand>
</feature>
<comment type="catalytic activity">
    <reaction evidence="1 5">
        <text>5-dehydro-4-deoxy-D-glucarate + H(+) = 2,5-dioxopentanoate + CO2 + H2O</text>
        <dbReference type="Rhea" id="RHEA:24608"/>
        <dbReference type="ChEBI" id="CHEBI:15377"/>
        <dbReference type="ChEBI" id="CHEBI:15378"/>
        <dbReference type="ChEBI" id="CHEBI:16526"/>
        <dbReference type="ChEBI" id="CHEBI:42819"/>
        <dbReference type="ChEBI" id="CHEBI:58136"/>
        <dbReference type="EC" id="4.2.1.41"/>
    </reaction>
</comment>
<evidence type="ECO:0000256" key="6">
    <source>
        <dbReference type="PIRNR" id="PIRNR001365"/>
    </source>
</evidence>
<gene>
    <name evidence="9" type="ordered locus">Hbal_2503</name>
</gene>
<dbReference type="NCBIfam" id="TIGR03249">
    <property type="entry name" value="KdgD"/>
    <property type="match status" value="1"/>
</dbReference>
<dbReference type="Gene3D" id="3.20.20.70">
    <property type="entry name" value="Aldolase class I"/>
    <property type="match status" value="1"/>
</dbReference>
<reference evidence="10" key="1">
    <citation type="journal article" date="2011" name="J. Bacteriol.">
        <title>Genome sequences of eight morphologically diverse alphaproteobacteria.</title>
        <authorList>
            <consortium name="US DOE Joint Genome Institute"/>
            <person name="Brown P.J."/>
            <person name="Kysela D.T."/>
            <person name="Buechlein A."/>
            <person name="Hemmerich C."/>
            <person name="Brun Y.V."/>
        </authorList>
    </citation>
    <scope>NUCLEOTIDE SEQUENCE [LARGE SCALE GENOMIC DNA]</scope>
    <source>
        <strain evidence="10">ATCC 49814 / DSM 5838 / IFAM 1418</strain>
    </source>
</reference>
<proteinExistence type="inferred from homology"/>
<dbReference type="PANTHER" id="PTHR12128">
    <property type="entry name" value="DIHYDRODIPICOLINATE SYNTHASE"/>
    <property type="match status" value="1"/>
</dbReference>
<accession>C6XNZ8</accession>
<dbReference type="GO" id="GO:0042838">
    <property type="term" value="P:D-glucarate catabolic process"/>
    <property type="evidence" value="ECO:0007669"/>
    <property type="project" value="UniProtKB-UniRule"/>
</dbReference>
<dbReference type="STRING" id="582402.Hbal_2503"/>
<dbReference type="UniPathway" id="UPA00564">
    <property type="reaction ID" value="UER00628"/>
</dbReference>
<feature type="active site" description="Schiff-base intermediate with substrate" evidence="7">
    <location>
        <position position="170"/>
    </location>
</feature>
<evidence type="ECO:0000313" key="9">
    <source>
        <dbReference type="EMBL" id="ACT60178.1"/>
    </source>
</evidence>
<sequence>MHNASPREMAHVLGSGLLSFPVTHFDEAGHFNSTAYKEHCEYMLSHELSGVFAAGGTGEFFSLRPEEVDKIVRATVDVVRGKTPVIAGCGYGTAIATDLAQNAEKAGADGILLLPPYLMFAGQQGLYDHIEAVCRSTKLGVIVYNRDNGVIDEVTLDKLCDRNPNLIGFKDGVGDIELMMRIYARMGDRLTYIGGLPTAETFAPAYLEMGVTTYSSAIFNFVPSFATKFYKAVRAKDHDTIMEGLKTFVLPYIALRNEGKGYAVSIVKAGMKAIGRPAGPVRSPLTDLNEDQIQRLKLLIDKVS</sequence>
<dbReference type="HOGENOM" id="CLU_049343_5_2_5"/>
<dbReference type="HAMAP" id="MF_00694">
    <property type="entry name" value="KDGDH"/>
    <property type="match status" value="1"/>
</dbReference>
<dbReference type="SMART" id="SM01130">
    <property type="entry name" value="DHDPS"/>
    <property type="match status" value="1"/>
</dbReference>
<comment type="pathway">
    <text evidence="2 5">Carbohydrate acid metabolism; D-glucarate degradation; 2,5-dioxopentanoate from D-glucarate: step 2/2.</text>
</comment>
<protein>
    <recommendedName>
        <fullName evidence="5">Probable 5-dehydro-4-deoxyglucarate dehydratase</fullName>
        <ecNumber evidence="5">4.2.1.41</ecNumber>
    </recommendedName>
    <alternativeName>
        <fullName evidence="5">5-keto-4-deoxy-glucarate dehydratase</fullName>
        <shortName evidence="5">KDGDH</shortName>
    </alternativeName>
</protein>
<evidence type="ECO:0000313" key="10">
    <source>
        <dbReference type="Proteomes" id="UP000002745"/>
    </source>
</evidence>
<organism evidence="9 10">
    <name type="scientific">Hirschia baltica (strain ATCC 49814 / DSM 5838 / IFAM 1418)</name>
    <dbReference type="NCBI Taxonomy" id="582402"/>
    <lineage>
        <taxon>Bacteria</taxon>
        <taxon>Pseudomonadati</taxon>
        <taxon>Pseudomonadota</taxon>
        <taxon>Alphaproteobacteria</taxon>
        <taxon>Hyphomonadales</taxon>
        <taxon>Hyphomonadaceae</taxon>
        <taxon>Hirschia</taxon>
    </lineage>
</organism>
<dbReference type="AlphaFoldDB" id="C6XNZ8"/>
<keyword evidence="10" id="KW-1185">Reference proteome</keyword>
<evidence type="ECO:0000256" key="2">
    <source>
        <dbReference type="ARBA" id="ARBA00004983"/>
    </source>
</evidence>
<evidence type="ECO:0000256" key="7">
    <source>
        <dbReference type="PIRSR" id="PIRSR001365-1"/>
    </source>
</evidence>
<dbReference type="eggNOG" id="COG0329">
    <property type="taxonomic scope" value="Bacteria"/>
</dbReference>
<dbReference type="RefSeq" id="WP_015828328.1">
    <property type="nucleotide sequence ID" value="NC_012982.1"/>
</dbReference>
<dbReference type="CDD" id="cd00951">
    <property type="entry name" value="KDGDH"/>
    <property type="match status" value="1"/>
</dbReference>
<dbReference type="Pfam" id="PF00701">
    <property type="entry name" value="DHDPS"/>
    <property type="match status" value="1"/>
</dbReference>
<keyword evidence="4 5" id="KW-0456">Lyase</keyword>
<dbReference type="PANTHER" id="PTHR12128:SF19">
    <property type="entry name" value="5-DEHYDRO-4-DEOXYGLUCARATE DEHYDRATASE 2-RELATED"/>
    <property type="match status" value="1"/>
</dbReference>
<dbReference type="Proteomes" id="UP000002745">
    <property type="component" value="Chromosome"/>
</dbReference>
<dbReference type="SUPFAM" id="SSF51569">
    <property type="entry name" value="Aldolase"/>
    <property type="match status" value="1"/>
</dbReference>
<dbReference type="EC" id="4.2.1.41" evidence="5"/>
<dbReference type="PIRSF" id="PIRSF001365">
    <property type="entry name" value="DHDPS"/>
    <property type="match status" value="1"/>
</dbReference>
<evidence type="ECO:0000256" key="3">
    <source>
        <dbReference type="ARBA" id="ARBA00007592"/>
    </source>
</evidence>
<dbReference type="EMBL" id="CP001678">
    <property type="protein sequence ID" value="ACT60178.1"/>
    <property type="molecule type" value="Genomic_DNA"/>
</dbReference>
<dbReference type="InterPro" id="IPR002220">
    <property type="entry name" value="DapA-like"/>
</dbReference>
<evidence type="ECO:0000256" key="5">
    <source>
        <dbReference type="HAMAP-Rule" id="MF_00694"/>
    </source>
</evidence>
<dbReference type="InterPro" id="IPR013785">
    <property type="entry name" value="Aldolase_TIM"/>
</dbReference>
<comment type="similarity">
    <text evidence="3 5 6">Belongs to the DapA family.</text>
</comment>
<evidence type="ECO:0000256" key="4">
    <source>
        <dbReference type="ARBA" id="ARBA00023239"/>
    </source>
</evidence>
<dbReference type="KEGG" id="hba:Hbal_2503"/>
<feature type="active site" description="Proton donor/acceptor" evidence="7">
    <location>
        <position position="144"/>
    </location>
</feature>
<dbReference type="GO" id="GO:0008840">
    <property type="term" value="F:4-hydroxy-tetrahydrodipicolinate synthase activity"/>
    <property type="evidence" value="ECO:0007669"/>
    <property type="project" value="TreeGrafter"/>
</dbReference>